<comment type="pathway">
    <text evidence="1">Amino-sugar metabolism; 1,6-anhydro-N-acetylmuramate degradation.</text>
</comment>
<dbReference type="GO" id="GO:0009254">
    <property type="term" value="P:peptidoglycan turnover"/>
    <property type="evidence" value="ECO:0007669"/>
    <property type="project" value="UniProtKB-UniRule"/>
</dbReference>
<dbReference type="GO" id="GO:0016773">
    <property type="term" value="F:phosphotransferase activity, alcohol group as acceptor"/>
    <property type="evidence" value="ECO:0007669"/>
    <property type="project" value="UniProtKB-UniRule"/>
</dbReference>
<keyword evidence="1" id="KW-0067">ATP-binding</keyword>
<dbReference type="RefSeq" id="WP_074928896.1">
    <property type="nucleotide sequence ID" value="NZ_FOWR01000073.1"/>
</dbReference>
<dbReference type="OrthoDB" id="9763949at2"/>
<dbReference type="UniPathway" id="UPA00343"/>
<accession>A0A1I5XRY5</accession>
<sequence>MGTYIGIMSGTSLDGIDIVAADFSASAPALFHKAMYPFPDALKSKLIGLSQGEPITLEEIGTIDHFLGKTYAETVNRFLAETGLDPNDVLAIGCHGQTVFHKPTGPMPFTMQLGDANLIAALTGITTVADFRRKDMALGGQGAPLVPAFHQSLFADATTSRVVLNIGGIANISVIEPNKPVVGFDTGPGNMLMDSWINHHKGKAYDHDGEWAASGTINRSLLEQMLSEPYFDLPAPKSTGRELFHQGWLNTQLALLNESVSPEDVQATLLAFTATSIANDVKSISEGELLVCGGGAQNAALMASLQRLLPRWQVMPTDAKGIDGDSLEALAFAWLAKQAMEGKPGNVPEVTGASRPCRLGAIYYPD</sequence>
<dbReference type="SUPFAM" id="SSF53067">
    <property type="entry name" value="Actin-like ATPase domain"/>
    <property type="match status" value="1"/>
</dbReference>
<keyword evidence="1 2" id="KW-0418">Kinase</keyword>
<keyword evidence="1" id="KW-0547">Nucleotide-binding</keyword>
<dbReference type="GO" id="GO:0097175">
    <property type="term" value="P:1,6-anhydro-N-acetyl-beta-muramic acid catabolic process"/>
    <property type="evidence" value="ECO:0007669"/>
    <property type="project" value="UniProtKB-UniRule"/>
</dbReference>
<gene>
    <name evidence="1" type="primary">anmK</name>
    <name evidence="2" type="ORF">SAMN03084138_04816</name>
</gene>
<dbReference type="EC" id="2.7.1.170" evidence="1"/>
<dbReference type="HAMAP" id="MF_01270">
    <property type="entry name" value="AnhMurNAc_kinase"/>
    <property type="match status" value="1"/>
</dbReference>
<organism evidence="2 3">
    <name type="scientific">Enterovibrio norvegicus DSM 15893</name>
    <dbReference type="NCBI Taxonomy" id="1121869"/>
    <lineage>
        <taxon>Bacteria</taxon>
        <taxon>Pseudomonadati</taxon>
        <taxon>Pseudomonadota</taxon>
        <taxon>Gammaproteobacteria</taxon>
        <taxon>Vibrionales</taxon>
        <taxon>Vibrionaceae</taxon>
        <taxon>Enterovibrio</taxon>
    </lineage>
</organism>
<comment type="catalytic activity">
    <reaction evidence="1">
        <text>1,6-anhydro-N-acetyl-beta-muramate + ATP + H2O = N-acetyl-D-muramate 6-phosphate + ADP + H(+)</text>
        <dbReference type="Rhea" id="RHEA:24952"/>
        <dbReference type="ChEBI" id="CHEBI:15377"/>
        <dbReference type="ChEBI" id="CHEBI:15378"/>
        <dbReference type="ChEBI" id="CHEBI:30616"/>
        <dbReference type="ChEBI" id="CHEBI:58690"/>
        <dbReference type="ChEBI" id="CHEBI:58722"/>
        <dbReference type="ChEBI" id="CHEBI:456216"/>
        <dbReference type="EC" id="2.7.1.170"/>
    </reaction>
</comment>
<reference evidence="2 3" key="1">
    <citation type="submission" date="2016-10" db="EMBL/GenBank/DDBJ databases">
        <authorList>
            <person name="de Groot N.N."/>
        </authorList>
    </citation>
    <scope>NUCLEOTIDE SEQUENCE [LARGE SCALE GENOMIC DNA]</scope>
    <source>
        <strain evidence="2 3">DSM 15893</strain>
    </source>
</reference>
<dbReference type="Pfam" id="PF03702">
    <property type="entry name" value="AnmK"/>
    <property type="match status" value="1"/>
</dbReference>
<dbReference type="InterPro" id="IPR043129">
    <property type="entry name" value="ATPase_NBD"/>
</dbReference>
<evidence type="ECO:0000313" key="2">
    <source>
        <dbReference type="EMBL" id="SFQ34693.1"/>
    </source>
</evidence>
<keyword evidence="1" id="KW-0119">Carbohydrate metabolism</keyword>
<dbReference type="EMBL" id="FOWR01000073">
    <property type="protein sequence ID" value="SFQ34693.1"/>
    <property type="molecule type" value="Genomic_DNA"/>
</dbReference>
<comment type="pathway">
    <text evidence="1">Cell wall biogenesis; peptidoglycan recycling.</text>
</comment>
<comment type="function">
    <text evidence="1">Catalyzes the specific phosphorylation of 1,6-anhydro-N-acetylmuramic acid (anhMurNAc) with the simultaneous cleavage of the 1,6-anhydro ring, generating MurNAc-6-P. Is required for the utilization of anhMurNAc either imported from the medium or derived from its own cell wall murein, and thus plays a role in cell wall recycling.</text>
</comment>
<dbReference type="GO" id="GO:0005524">
    <property type="term" value="F:ATP binding"/>
    <property type="evidence" value="ECO:0007669"/>
    <property type="project" value="UniProtKB-UniRule"/>
</dbReference>
<dbReference type="GO" id="GO:0006040">
    <property type="term" value="P:amino sugar metabolic process"/>
    <property type="evidence" value="ECO:0007669"/>
    <property type="project" value="InterPro"/>
</dbReference>
<dbReference type="GeneID" id="35869539"/>
<dbReference type="GO" id="GO:0016301">
    <property type="term" value="F:kinase activity"/>
    <property type="evidence" value="ECO:0007669"/>
    <property type="project" value="UniProtKB-KW"/>
</dbReference>
<dbReference type="CDD" id="cd24050">
    <property type="entry name" value="ASKHA_NBD_ANMK"/>
    <property type="match status" value="1"/>
</dbReference>
<dbReference type="AlphaFoldDB" id="A0A1I5XRY5"/>
<dbReference type="NCBIfam" id="NF007139">
    <property type="entry name" value="PRK09585.1-3"/>
    <property type="match status" value="1"/>
</dbReference>
<dbReference type="NCBIfam" id="NF007148">
    <property type="entry name" value="PRK09585.3-2"/>
    <property type="match status" value="1"/>
</dbReference>
<dbReference type="InterPro" id="IPR005338">
    <property type="entry name" value="Anhydro_N_Ac-Mur_kinase"/>
</dbReference>
<dbReference type="PANTHER" id="PTHR30605:SF0">
    <property type="entry name" value="ANHYDRO-N-ACETYLMURAMIC ACID KINASE"/>
    <property type="match status" value="1"/>
</dbReference>
<name>A0A1I5XRY5_9GAMM</name>
<feature type="binding site" evidence="1">
    <location>
        <begin position="10"/>
        <end position="17"/>
    </location>
    <ligand>
        <name>ATP</name>
        <dbReference type="ChEBI" id="CHEBI:30616"/>
    </ligand>
</feature>
<dbReference type="Gene3D" id="3.30.420.40">
    <property type="match status" value="2"/>
</dbReference>
<dbReference type="Proteomes" id="UP000182692">
    <property type="component" value="Unassembled WGS sequence"/>
</dbReference>
<comment type="similarity">
    <text evidence="1">Belongs to the anhydro-N-acetylmuramic acid kinase family.</text>
</comment>
<evidence type="ECO:0000256" key="1">
    <source>
        <dbReference type="HAMAP-Rule" id="MF_01270"/>
    </source>
</evidence>
<dbReference type="UniPathway" id="UPA00544"/>
<evidence type="ECO:0000313" key="3">
    <source>
        <dbReference type="Proteomes" id="UP000182692"/>
    </source>
</evidence>
<proteinExistence type="inferred from homology"/>
<keyword evidence="1" id="KW-0808">Transferase</keyword>
<protein>
    <recommendedName>
        <fullName evidence="1">Anhydro-N-acetylmuramic acid kinase</fullName>
        <ecNumber evidence="1">2.7.1.170</ecNumber>
    </recommendedName>
    <alternativeName>
        <fullName evidence="1">AnhMurNAc kinase</fullName>
    </alternativeName>
</protein>
<dbReference type="STRING" id="1121869.SAMN03084138_04816"/>
<dbReference type="PANTHER" id="PTHR30605">
    <property type="entry name" value="ANHYDRO-N-ACETYLMURAMIC ACID KINASE"/>
    <property type="match status" value="1"/>
</dbReference>